<dbReference type="InterPro" id="IPR014710">
    <property type="entry name" value="RmlC-like_jellyroll"/>
</dbReference>
<dbReference type="RefSeq" id="WP_207336277.1">
    <property type="nucleotide sequence ID" value="NZ_JAFMYU010000011.1"/>
</dbReference>
<accession>A0A939G9I9</accession>
<dbReference type="CDD" id="cd06976">
    <property type="entry name" value="cupin_MtlR-like_N"/>
    <property type="match status" value="1"/>
</dbReference>
<dbReference type="SUPFAM" id="SSF51182">
    <property type="entry name" value="RmlC-like cupins"/>
    <property type="match status" value="1"/>
</dbReference>
<feature type="domain" description="HTH araC/xylS-type" evidence="4">
    <location>
        <begin position="184"/>
        <end position="282"/>
    </location>
</feature>
<sequence length="299" mass="34398">MKALYEKVTIDEQHSLLVKHIRLTAFGALWHYHPEYELTYIIQSNGKRFVGDHITNFDAGDLVLIGPNLPHFWRNDDDRLNEPPAEAIVVQFPASLDENTLGSFPESEPVRHLLQRSRYGLCFSQKMVNSIADRLIRLPKQEGMNQVLELLSILNELATDRDAMLLASDSYQLTASEAETERMKRVLEYVLAHFREEIRIDQIASVAGMAAAAFCRYFRKRTNKSFVEYLNELRINHARKLLSHADLSVSQVGMECGFNNISHFHRQFKQQTGTTPLRYQTTYRDKQAPLLTAMAELSQ</sequence>
<dbReference type="PRINTS" id="PR00032">
    <property type="entry name" value="HTHARAC"/>
</dbReference>
<evidence type="ECO:0000256" key="1">
    <source>
        <dbReference type="ARBA" id="ARBA00023015"/>
    </source>
</evidence>
<proteinExistence type="predicted"/>
<dbReference type="EMBL" id="JAFMYU010000011">
    <property type="protein sequence ID" value="MBO0932313.1"/>
    <property type="molecule type" value="Genomic_DNA"/>
</dbReference>
<dbReference type="GO" id="GO:0003700">
    <property type="term" value="F:DNA-binding transcription factor activity"/>
    <property type="evidence" value="ECO:0007669"/>
    <property type="project" value="InterPro"/>
</dbReference>
<evidence type="ECO:0000256" key="3">
    <source>
        <dbReference type="ARBA" id="ARBA00023163"/>
    </source>
</evidence>
<dbReference type="InterPro" id="IPR018062">
    <property type="entry name" value="HTH_AraC-typ_CS"/>
</dbReference>
<organism evidence="5 6">
    <name type="scientific">Fibrella aquatilis</name>
    <dbReference type="NCBI Taxonomy" id="2817059"/>
    <lineage>
        <taxon>Bacteria</taxon>
        <taxon>Pseudomonadati</taxon>
        <taxon>Bacteroidota</taxon>
        <taxon>Cytophagia</taxon>
        <taxon>Cytophagales</taxon>
        <taxon>Spirosomataceae</taxon>
        <taxon>Fibrella</taxon>
    </lineage>
</organism>
<dbReference type="PROSITE" id="PS01124">
    <property type="entry name" value="HTH_ARAC_FAMILY_2"/>
    <property type="match status" value="1"/>
</dbReference>
<keyword evidence="1" id="KW-0805">Transcription regulation</keyword>
<evidence type="ECO:0000313" key="5">
    <source>
        <dbReference type="EMBL" id="MBO0932313.1"/>
    </source>
</evidence>
<dbReference type="Gene3D" id="2.60.120.10">
    <property type="entry name" value="Jelly Rolls"/>
    <property type="match status" value="1"/>
</dbReference>
<name>A0A939G9I9_9BACT</name>
<protein>
    <submittedName>
        <fullName evidence="5">AraC family transcriptional regulator</fullName>
    </submittedName>
</protein>
<dbReference type="PROSITE" id="PS00041">
    <property type="entry name" value="HTH_ARAC_FAMILY_1"/>
    <property type="match status" value="1"/>
</dbReference>
<keyword evidence="2" id="KW-0238">DNA-binding</keyword>
<dbReference type="Pfam" id="PF02311">
    <property type="entry name" value="AraC_binding"/>
    <property type="match status" value="1"/>
</dbReference>
<dbReference type="Proteomes" id="UP000664795">
    <property type="component" value="Unassembled WGS sequence"/>
</dbReference>
<dbReference type="PANTHER" id="PTHR43280:SF27">
    <property type="entry name" value="TRANSCRIPTIONAL REGULATOR MTLR"/>
    <property type="match status" value="1"/>
</dbReference>
<dbReference type="InterPro" id="IPR018060">
    <property type="entry name" value="HTH_AraC"/>
</dbReference>
<dbReference type="GO" id="GO:0043565">
    <property type="term" value="F:sequence-specific DNA binding"/>
    <property type="evidence" value="ECO:0007669"/>
    <property type="project" value="InterPro"/>
</dbReference>
<dbReference type="SUPFAM" id="SSF46689">
    <property type="entry name" value="Homeodomain-like"/>
    <property type="match status" value="2"/>
</dbReference>
<dbReference type="SMART" id="SM00342">
    <property type="entry name" value="HTH_ARAC"/>
    <property type="match status" value="1"/>
</dbReference>
<reference evidence="5 6" key="1">
    <citation type="submission" date="2021-03" db="EMBL/GenBank/DDBJ databases">
        <title>Fibrella sp. HMF5036 genome sequencing and assembly.</title>
        <authorList>
            <person name="Kang H."/>
            <person name="Kim H."/>
            <person name="Bae S."/>
            <person name="Joh K."/>
        </authorList>
    </citation>
    <scope>NUCLEOTIDE SEQUENCE [LARGE SCALE GENOMIC DNA]</scope>
    <source>
        <strain evidence="5 6">HMF5036</strain>
    </source>
</reference>
<keyword evidence="3" id="KW-0804">Transcription</keyword>
<dbReference type="InterPro" id="IPR003313">
    <property type="entry name" value="AraC-bd"/>
</dbReference>
<dbReference type="InterPro" id="IPR009057">
    <property type="entry name" value="Homeodomain-like_sf"/>
</dbReference>
<evidence type="ECO:0000313" key="6">
    <source>
        <dbReference type="Proteomes" id="UP000664795"/>
    </source>
</evidence>
<gene>
    <name evidence="5" type="ORF">J2I48_14980</name>
</gene>
<dbReference type="Gene3D" id="1.10.10.60">
    <property type="entry name" value="Homeodomain-like"/>
    <property type="match status" value="2"/>
</dbReference>
<dbReference type="InterPro" id="IPR020449">
    <property type="entry name" value="Tscrpt_reg_AraC-type_HTH"/>
</dbReference>
<keyword evidence="6" id="KW-1185">Reference proteome</keyword>
<dbReference type="InterPro" id="IPR011051">
    <property type="entry name" value="RmlC_Cupin_sf"/>
</dbReference>
<evidence type="ECO:0000256" key="2">
    <source>
        <dbReference type="ARBA" id="ARBA00023125"/>
    </source>
</evidence>
<evidence type="ECO:0000259" key="4">
    <source>
        <dbReference type="PROSITE" id="PS01124"/>
    </source>
</evidence>
<comment type="caution">
    <text evidence="5">The sequence shown here is derived from an EMBL/GenBank/DDBJ whole genome shotgun (WGS) entry which is preliminary data.</text>
</comment>
<dbReference type="Pfam" id="PF12833">
    <property type="entry name" value="HTH_18"/>
    <property type="match status" value="1"/>
</dbReference>
<dbReference type="AlphaFoldDB" id="A0A939G9I9"/>
<dbReference type="PANTHER" id="PTHR43280">
    <property type="entry name" value="ARAC-FAMILY TRANSCRIPTIONAL REGULATOR"/>
    <property type="match status" value="1"/>
</dbReference>